<name>A0A518EKL2_9BACT</name>
<dbReference type="Pfam" id="PF21906">
    <property type="entry name" value="WHD_NrtR"/>
    <property type="match status" value="1"/>
</dbReference>
<dbReference type="Gene3D" id="3.90.79.10">
    <property type="entry name" value="Nucleoside Triphosphate Pyrophosphohydrolase"/>
    <property type="match status" value="1"/>
</dbReference>
<dbReference type="SUPFAM" id="SSF46785">
    <property type="entry name" value="Winged helix' DNA-binding domain"/>
    <property type="match status" value="1"/>
</dbReference>
<dbReference type="AlphaFoldDB" id="A0A518EKL2"/>
<dbReference type="InterPro" id="IPR015797">
    <property type="entry name" value="NUDIX_hydrolase-like_dom_sf"/>
</dbReference>
<dbReference type="PROSITE" id="PS51462">
    <property type="entry name" value="NUDIX"/>
    <property type="match status" value="1"/>
</dbReference>
<dbReference type="GO" id="GO:0016779">
    <property type="term" value="F:nucleotidyltransferase activity"/>
    <property type="evidence" value="ECO:0007669"/>
    <property type="project" value="UniProtKB-KW"/>
</dbReference>
<dbReference type="PANTHER" id="PTHR43736">
    <property type="entry name" value="ADP-RIBOSE PYROPHOSPHATASE"/>
    <property type="match status" value="1"/>
</dbReference>
<dbReference type="SUPFAM" id="SSF55811">
    <property type="entry name" value="Nudix"/>
    <property type="match status" value="1"/>
</dbReference>
<gene>
    <name evidence="3" type="ORF">Poly30_01110</name>
</gene>
<dbReference type="InterPro" id="IPR020084">
    <property type="entry name" value="NUDIX_hydrolase_CS"/>
</dbReference>
<keyword evidence="3" id="KW-0548">Nucleotidyltransferase</keyword>
<dbReference type="InterPro" id="IPR000086">
    <property type="entry name" value="NUDIX_hydrolase_dom"/>
</dbReference>
<protein>
    <submittedName>
        <fullName evidence="3">Bifunctional NMN adenylyltransferase/Nudix hydrolase</fullName>
    </submittedName>
</protein>
<dbReference type="GO" id="GO:0016787">
    <property type="term" value="F:hydrolase activity"/>
    <property type="evidence" value="ECO:0007669"/>
    <property type="project" value="UniProtKB-KW"/>
</dbReference>
<keyword evidence="3" id="KW-0808">Transferase</keyword>
<dbReference type="PROSITE" id="PS00893">
    <property type="entry name" value="NUDIX_BOX"/>
    <property type="match status" value="1"/>
</dbReference>
<dbReference type="OrthoDB" id="9786141at2"/>
<evidence type="ECO:0000259" key="2">
    <source>
        <dbReference type="PROSITE" id="PS51462"/>
    </source>
</evidence>
<dbReference type="Pfam" id="PF00293">
    <property type="entry name" value="NUDIX"/>
    <property type="match status" value="1"/>
</dbReference>
<dbReference type="Gene3D" id="1.10.10.10">
    <property type="entry name" value="Winged helix-like DNA-binding domain superfamily/Winged helix DNA-binding domain"/>
    <property type="match status" value="1"/>
</dbReference>
<proteinExistence type="predicted"/>
<dbReference type="Proteomes" id="UP000320390">
    <property type="component" value="Chromosome"/>
</dbReference>
<reference evidence="3 4" key="1">
    <citation type="submission" date="2019-02" db="EMBL/GenBank/DDBJ databases">
        <title>Deep-cultivation of Planctomycetes and their phenomic and genomic characterization uncovers novel biology.</title>
        <authorList>
            <person name="Wiegand S."/>
            <person name="Jogler M."/>
            <person name="Boedeker C."/>
            <person name="Pinto D."/>
            <person name="Vollmers J."/>
            <person name="Rivas-Marin E."/>
            <person name="Kohn T."/>
            <person name="Peeters S.H."/>
            <person name="Heuer A."/>
            <person name="Rast P."/>
            <person name="Oberbeckmann S."/>
            <person name="Bunk B."/>
            <person name="Jeske O."/>
            <person name="Meyerdierks A."/>
            <person name="Storesund J.E."/>
            <person name="Kallscheuer N."/>
            <person name="Luecker S."/>
            <person name="Lage O.M."/>
            <person name="Pohl T."/>
            <person name="Merkel B.J."/>
            <person name="Hornburger P."/>
            <person name="Mueller R.-W."/>
            <person name="Bruemmer F."/>
            <person name="Labrenz M."/>
            <person name="Spormann A.M."/>
            <person name="Op den Camp H."/>
            <person name="Overmann J."/>
            <person name="Amann R."/>
            <person name="Jetten M.S.M."/>
            <person name="Mascher T."/>
            <person name="Medema M.H."/>
            <person name="Devos D.P."/>
            <person name="Kaster A.-K."/>
            <person name="Ovreas L."/>
            <person name="Rohde M."/>
            <person name="Galperin M.Y."/>
            <person name="Jogler C."/>
        </authorList>
    </citation>
    <scope>NUCLEOTIDE SEQUENCE [LARGE SCALE GENOMIC DNA]</scope>
    <source>
        <strain evidence="3 4">Poly30</strain>
    </source>
</reference>
<evidence type="ECO:0000256" key="1">
    <source>
        <dbReference type="ARBA" id="ARBA00022801"/>
    </source>
</evidence>
<keyword evidence="1 3" id="KW-0378">Hydrolase</keyword>
<dbReference type="InterPro" id="IPR036388">
    <property type="entry name" value="WH-like_DNA-bd_sf"/>
</dbReference>
<feature type="domain" description="Nudix hydrolase" evidence="2">
    <location>
        <begin position="7"/>
        <end position="143"/>
    </location>
</feature>
<evidence type="ECO:0000313" key="4">
    <source>
        <dbReference type="Proteomes" id="UP000320390"/>
    </source>
</evidence>
<keyword evidence="4" id="KW-1185">Reference proteome</keyword>
<sequence length="229" mass="25468">MSYSYEYPRPSVTVDAVVFGYDAGELRVLLIERGEEPFRGAWALPGGFVGLDEDLDAAARRELREETGIEPVLLEQLRAFGTRGRDPRGHTVTVAFVALVKLGDHSVQAATDAADARWFPANDPPALAFDHAAILQCARAHMIEAVRTRPVGFDLLPAQFSQTDLQKLVESVLGEELDKRNFRKKLHALGLLLPTGEYETGVPRRAAQLYRFDAARYASLLKEGFQFRL</sequence>
<organism evidence="3 4">
    <name type="scientific">Saltatorellus ferox</name>
    <dbReference type="NCBI Taxonomy" id="2528018"/>
    <lineage>
        <taxon>Bacteria</taxon>
        <taxon>Pseudomonadati</taxon>
        <taxon>Planctomycetota</taxon>
        <taxon>Planctomycetia</taxon>
        <taxon>Planctomycetia incertae sedis</taxon>
        <taxon>Saltatorellus</taxon>
    </lineage>
</organism>
<accession>A0A518EKL2</accession>
<dbReference type="EMBL" id="CP036434">
    <property type="protein sequence ID" value="QDV04620.1"/>
    <property type="molecule type" value="Genomic_DNA"/>
</dbReference>
<evidence type="ECO:0000313" key="3">
    <source>
        <dbReference type="EMBL" id="QDV04620.1"/>
    </source>
</evidence>
<dbReference type="InterPro" id="IPR054105">
    <property type="entry name" value="WHD_NrtR"/>
</dbReference>
<dbReference type="RefSeq" id="WP_145194074.1">
    <property type="nucleotide sequence ID" value="NZ_CP036434.1"/>
</dbReference>
<dbReference type="CDD" id="cd18873">
    <property type="entry name" value="NUDIX_NadM_like"/>
    <property type="match status" value="1"/>
</dbReference>
<dbReference type="InterPro" id="IPR036390">
    <property type="entry name" value="WH_DNA-bd_sf"/>
</dbReference>
<dbReference type="PANTHER" id="PTHR43736:SF4">
    <property type="entry name" value="SLR1690 PROTEIN"/>
    <property type="match status" value="1"/>
</dbReference>